<comment type="caution">
    <text evidence="6">The sequence shown here is derived from an EMBL/GenBank/DDBJ whole genome shotgun (WGS) entry which is preliminary data.</text>
</comment>
<dbReference type="CDD" id="cd03023">
    <property type="entry name" value="DsbA_Com1_like"/>
    <property type="match status" value="1"/>
</dbReference>
<evidence type="ECO:0000256" key="4">
    <source>
        <dbReference type="ARBA" id="ARBA00023284"/>
    </source>
</evidence>
<reference evidence="6 7" key="1">
    <citation type="submission" date="2018-08" db="EMBL/GenBank/DDBJ databases">
        <title>Genomic Encyclopedia of Archaeal and Bacterial Type Strains, Phase II (KMG-II): from individual species to whole genera.</title>
        <authorList>
            <person name="Goeker M."/>
        </authorList>
    </citation>
    <scope>NUCLEOTIDE SEQUENCE [LARGE SCALE GENOMIC DNA]</scope>
    <source>
        <strain evidence="6 7">DSM 17099</strain>
    </source>
</reference>
<organism evidence="6 7">
    <name type="scientific">Paracoccus versutus</name>
    <name type="common">Thiobacillus versutus</name>
    <dbReference type="NCBI Taxonomy" id="34007"/>
    <lineage>
        <taxon>Bacteria</taxon>
        <taxon>Pseudomonadati</taxon>
        <taxon>Pseudomonadota</taxon>
        <taxon>Alphaproteobacteria</taxon>
        <taxon>Rhodobacterales</taxon>
        <taxon>Paracoccaceae</taxon>
        <taxon>Paracoccus</taxon>
    </lineage>
</organism>
<dbReference type="PROSITE" id="PS51318">
    <property type="entry name" value="TAT"/>
    <property type="match status" value="1"/>
</dbReference>
<dbReference type="Proteomes" id="UP000256941">
    <property type="component" value="Unassembled WGS sequence"/>
</dbReference>
<dbReference type="PANTHER" id="PTHR13887">
    <property type="entry name" value="GLUTATHIONE S-TRANSFERASE KAPPA"/>
    <property type="match status" value="1"/>
</dbReference>
<evidence type="ECO:0000313" key="6">
    <source>
        <dbReference type="EMBL" id="REF68815.1"/>
    </source>
</evidence>
<dbReference type="PROSITE" id="PS51352">
    <property type="entry name" value="THIOREDOXIN_2"/>
    <property type="match status" value="1"/>
</dbReference>
<dbReference type="Pfam" id="PF01323">
    <property type="entry name" value="DSBA"/>
    <property type="match status" value="1"/>
</dbReference>
<dbReference type="GO" id="GO:0016491">
    <property type="term" value="F:oxidoreductase activity"/>
    <property type="evidence" value="ECO:0007669"/>
    <property type="project" value="UniProtKB-KW"/>
</dbReference>
<dbReference type="SUPFAM" id="SSF52833">
    <property type="entry name" value="Thioredoxin-like"/>
    <property type="match status" value="1"/>
</dbReference>
<evidence type="ECO:0000259" key="5">
    <source>
        <dbReference type="PROSITE" id="PS51352"/>
    </source>
</evidence>
<dbReference type="InterPro" id="IPR036249">
    <property type="entry name" value="Thioredoxin-like_sf"/>
</dbReference>
<dbReference type="EMBL" id="QTUJ01000003">
    <property type="protein sequence ID" value="REF68815.1"/>
    <property type="molecule type" value="Genomic_DNA"/>
</dbReference>
<evidence type="ECO:0000313" key="7">
    <source>
        <dbReference type="Proteomes" id="UP000256941"/>
    </source>
</evidence>
<evidence type="ECO:0000256" key="2">
    <source>
        <dbReference type="ARBA" id="ARBA00023002"/>
    </source>
</evidence>
<keyword evidence="4" id="KW-0676">Redox-active center</keyword>
<protein>
    <submittedName>
        <fullName evidence="6">Protein-disulfide isomerase</fullName>
    </submittedName>
</protein>
<keyword evidence="2" id="KW-0560">Oxidoreductase</keyword>
<gene>
    <name evidence="6" type="ORF">BDD41_3890</name>
</gene>
<name>A0A3D9XE20_PARVE</name>
<dbReference type="PANTHER" id="PTHR13887:SF14">
    <property type="entry name" value="DISULFIDE BOND FORMATION PROTEIN D"/>
    <property type="match status" value="1"/>
</dbReference>
<dbReference type="AlphaFoldDB" id="A0A3D9XE20"/>
<dbReference type="InterPro" id="IPR001853">
    <property type="entry name" value="DSBA-like_thioredoxin_dom"/>
</dbReference>
<proteinExistence type="predicted"/>
<keyword evidence="6" id="KW-0413">Isomerase</keyword>
<dbReference type="GO" id="GO:0016853">
    <property type="term" value="F:isomerase activity"/>
    <property type="evidence" value="ECO:0007669"/>
    <property type="project" value="UniProtKB-KW"/>
</dbReference>
<feature type="domain" description="Thioredoxin" evidence="5">
    <location>
        <begin position="36"/>
        <end position="217"/>
    </location>
</feature>
<keyword evidence="3" id="KW-1015">Disulfide bond</keyword>
<dbReference type="InterPro" id="IPR013766">
    <property type="entry name" value="Thioredoxin_domain"/>
</dbReference>
<dbReference type="InterPro" id="IPR006311">
    <property type="entry name" value="TAT_signal"/>
</dbReference>
<keyword evidence="1" id="KW-0732">Signal</keyword>
<evidence type="ECO:0000256" key="1">
    <source>
        <dbReference type="ARBA" id="ARBA00022729"/>
    </source>
</evidence>
<dbReference type="Gene3D" id="3.40.30.10">
    <property type="entry name" value="Glutaredoxin"/>
    <property type="match status" value="1"/>
</dbReference>
<accession>A0A3D9XE20</accession>
<sequence>MSITRRHVLAGTAGLGLAGLAGGAVLLTRSRGGGNGASGTAAAEMTADDVLHDPDNPVLGNPAGTLTIVEYFDYQCPYCKMGHSMLTRVVGEDGDIRLMMKDWPIFGAPSVLASQLVLGAASMGDYAQAHKALMATEARLSEDRIRQVLGDGGIDTGAALAAYRAERDKWDGLLARNSAQAAALGLRGTPAFIIGERIYPGALDEARLRGAIAEARRTS</sequence>
<evidence type="ECO:0000256" key="3">
    <source>
        <dbReference type="ARBA" id="ARBA00023157"/>
    </source>
</evidence>
<dbReference type="RefSeq" id="WP_116222724.1">
    <property type="nucleotide sequence ID" value="NZ_CP038197.1"/>
</dbReference>